<feature type="domain" description="HD-GYP" evidence="1">
    <location>
        <begin position="161"/>
        <end position="358"/>
    </location>
</feature>
<dbReference type="RefSeq" id="WP_103523828.1">
    <property type="nucleotide sequence ID" value="NZ_JAIZDC010000001.1"/>
</dbReference>
<dbReference type="PANTHER" id="PTHR45228:SF1">
    <property type="entry name" value="CYCLIC DI-GMP PHOSPHODIESTERASE TM_0186"/>
    <property type="match status" value="1"/>
</dbReference>
<dbReference type="InterPro" id="IPR052020">
    <property type="entry name" value="Cyclic_di-GMP/3'3'-cGAMP_PDE"/>
</dbReference>
<evidence type="ECO:0000259" key="1">
    <source>
        <dbReference type="PROSITE" id="PS51832"/>
    </source>
</evidence>
<dbReference type="CDD" id="cd01068">
    <property type="entry name" value="globin_sensor"/>
    <property type="match status" value="1"/>
</dbReference>
<dbReference type="PROSITE" id="PS51832">
    <property type="entry name" value="HD_GYP"/>
    <property type="match status" value="1"/>
</dbReference>
<dbReference type="Pfam" id="PF11563">
    <property type="entry name" value="Protoglobin"/>
    <property type="match status" value="1"/>
</dbReference>
<dbReference type="SMART" id="SM00471">
    <property type="entry name" value="HDc"/>
    <property type="match status" value="1"/>
</dbReference>
<gene>
    <name evidence="2" type="ORF">EAY64_05745</name>
</gene>
<dbReference type="GO" id="GO:0008081">
    <property type="term" value="F:phosphoric diester hydrolase activity"/>
    <property type="evidence" value="ECO:0007669"/>
    <property type="project" value="UniProtKB-ARBA"/>
</dbReference>
<dbReference type="Proteomes" id="UP000274139">
    <property type="component" value="Unassembled WGS sequence"/>
</dbReference>
<dbReference type="Gene3D" id="1.10.490.10">
    <property type="entry name" value="Globins"/>
    <property type="match status" value="1"/>
</dbReference>
<dbReference type="SUPFAM" id="SSF46458">
    <property type="entry name" value="Globin-like"/>
    <property type="match status" value="1"/>
</dbReference>
<protein>
    <submittedName>
        <fullName evidence="2">HD domain-containing protein</fullName>
    </submittedName>
</protein>
<dbReference type="SUPFAM" id="SSF109604">
    <property type="entry name" value="HD-domain/PDEase-like"/>
    <property type="match status" value="1"/>
</dbReference>
<accession>A0A454JL43</accession>
<dbReference type="GO" id="GO:0019825">
    <property type="term" value="F:oxygen binding"/>
    <property type="evidence" value="ECO:0007669"/>
    <property type="project" value="InterPro"/>
</dbReference>
<dbReference type="InterPro" id="IPR037522">
    <property type="entry name" value="HD_GYP_dom"/>
</dbReference>
<dbReference type="InterPro" id="IPR009050">
    <property type="entry name" value="Globin-like_sf"/>
</dbReference>
<sequence length="361" mass="40662">MRLRFEQWRDFLDMDADSISTLREFGGLIRPHMDQLMDGVYAYIHANAAASATFSDPAAMQRARAHQLRHWQDHVFAGNFNQDYLEATLAIGRTHQQLGVDLRFYSGAYVVVLNQLVVLLGQLVPDDEARRSRYLTAVNRAVFLDMGLATYAYYDTLLNALEDMAQEVTLSLARAGEYRDNETGKHITRMSKMCEQMALALGKDATWAHALRMASPLHDVGKIGVPDRILLKPGRLDDSESQIMREHPRIGGTIIPEHPALVIRMARRIALTHHEKWDGSGYPAGLCGEEIPLEGRIAAICDVYDALVSTRPYKPAWTQQAALDYLQQQSGLHFDPHLVSTFLRIVPEVEVIQSRYAECSS</sequence>
<dbReference type="GO" id="GO:0020037">
    <property type="term" value="F:heme binding"/>
    <property type="evidence" value="ECO:0007669"/>
    <property type="project" value="InterPro"/>
</dbReference>
<proteinExistence type="predicted"/>
<name>A0A454JL43_9NEIS</name>
<dbReference type="InterPro" id="IPR012292">
    <property type="entry name" value="Globin/Proto"/>
</dbReference>
<dbReference type="CDD" id="cd00077">
    <property type="entry name" value="HDc"/>
    <property type="match status" value="1"/>
</dbReference>
<dbReference type="InterPro" id="IPR003607">
    <property type="entry name" value="HD/PDEase_dom"/>
</dbReference>
<organism evidence="2 3">
    <name type="scientific">Aquitalea palustris</name>
    <dbReference type="NCBI Taxonomy" id="2480983"/>
    <lineage>
        <taxon>Bacteria</taxon>
        <taxon>Pseudomonadati</taxon>
        <taxon>Pseudomonadota</taxon>
        <taxon>Betaproteobacteria</taxon>
        <taxon>Neisseriales</taxon>
        <taxon>Chromobacteriaceae</taxon>
        <taxon>Aquitalea</taxon>
    </lineage>
</organism>
<dbReference type="EMBL" id="RFAR01000019">
    <property type="protein sequence ID" value="RMD00099.1"/>
    <property type="molecule type" value="Genomic_DNA"/>
</dbReference>
<dbReference type="Gene3D" id="1.10.3210.10">
    <property type="entry name" value="Hypothetical protein af1432"/>
    <property type="match status" value="1"/>
</dbReference>
<dbReference type="OrthoDB" id="9763857at2"/>
<dbReference type="InterPro" id="IPR039379">
    <property type="entry name" value="Protoglobin_sensor_dom"/>
</dbReference>
<dbReference type="AlphaFoldDB" id="A0A454JL43"/>
<dbReference type="InterPro" id="IPR044398">
    <property type="entry name" value="Globin-sensor_dom"/>
</dbReference>
<keyword evidence="3" id="KW-1185">Reference proteome</keyword>
<dbReference type="Pfam" id="PF13487">
    <property type="entry name" value="HD_5"/>
    <property type="match status" value="1"/>
</dbReference>
<evidence type="ECO:0000313" key="3">
    <source>
        <dbReference type="Proteomes" id="UP000274139"/>
    </source>
</evidence>
<comment type="caution">
    <text evidence="2">The sequence shown here is derived from an EMBL/GenBank/DDBJ whole genome shotgun (WGS) entry which is preliminary data.</text>
</comment>
<dbReference type="PANTHER" id="PTHR45228">
    <property type="entry name" value="CYCLIC DI-GMP PHOSPHODIESTERASE TM_0186-RELATED"/>
    <property type="match status" value="1"/>
</dbReference>
<reference evidence="2 3" key="1">
    <citation type="submission" date="2018-10" db="EMBL/GenBank/DDBJ databases">
        <title>Draft genome sequence of Aquitalea MWU14-2217 isolated from a wild cranberry bog in Provincetown, Massachusetts.</title>
        <authorList>
            <person name="Ebadzadsahrai G."/>
            <person name="Soby S."/>
        </authorList>
    </citation>
    <scope>NUCLEOTIDE SEQUENCE [LARGE SCALE GENOMIC DNA]</scope>
    <source>
        <strain evidence="2 3">MWU14-2217</strain>
    </source>
</reference>
<evidence type="ECO:0000313" key="2">
    <source>
        <dbReference type="EMBL" id="RMD00099.1"/>
    </source>
</evidence>